<dbReference type="PROSITE" id="PS00107">
    <property type="entry name" value="PROTEIN_KINASE_ATP"/>
    <property type="match status" value="1"/>
</dbReference>
<dbReference type="InterPro" id="IPR000719">
    <property type="entry name" value="Prot_kinase_dom"/>
</dbReference>
<feature type="domain" description="Protein kinase" evidence="10">
    <location>
        <begin position="396"/>
        <end position="657"/>
    </location>
</feature>
<dbReference type="AlphaFoldDB" id="A0A091CQE5"/>
<feature type="domain" description="DRBM" evidence="11">
    <location>
        <begin position="234"/>
        <end position="301"/>
    </location>
</feature>
<dbReference type="GO" id="GO:0005737">
    <property type="term" value="C:cytoplasm"/>
    <property type="evidence" value="ECO:0007669"/>
    <property type="project" value="TreeGrafter"/>
</dbReference>
<dbReference type="Pfam" id="PF00069">
    <property type="entry name" value="Pkinase"/>
    <property type="match status" value="1"/>
</dbReference>
<dbReference type="InterPro" id="IPR011009">
    <property type="entry name" value="Kinase-like_dom_sf"/>
</dbReference>
<dbReference type="Gene3D" id="3.30.160.20">
    <property type="match status" value="2"/>
</dbReference>
<organism evidence="12 13">
    <name type="scientific">Fukomys damarensis</name>
    <name type="common">Damaraland mole rat</name>
    <name type="synonym">Cryptomys damarensis</name>
    <dbReference type="NCBI Taxonomy" id="885580"/>
    <lineage>
        <taxon>Eukaryota</taxon>
        <taxon>Metazoa</taxon>
        <taxon>Chordata</taxon>
        <taxon>Craniata</taxon>
        <taxon>Vertebrata</taxon>
        <taxon>Euteleostomi</taxon>
        <taxon>Mammalia</taxon>
        <taxon>Eutheria</taxon>
        <taxon>Euarchontoglires</taxon>
        <taxon>Glires</taxon>
        <taxon>Rodentia</taxon>
        <taxon>Hystricomorpha</taxon>
        <taxon>Bathyergidae</taxon>
        <taxon>Fukomys</taxon>
    </lineage>
</organism>
<feature type="domain" description="DRBM" evidence="11">
    <location>
        <begin position="174"/>
        <end position="211"/>
    </location>
</feature>
<gene>
    <name evidence="12" type="ORF">H920_18277</name>
</gene>
<dbReference type="PROSITE" id="PS00108">
    <property type="entry name" value="PROTEIN_KINASE_ST"/>
    <property type="match status" value="1"/>
</dbReference>
<dbReference type="EMBL" id="KN124795">
    <property type="protein sequence ID" value="KFO20332.1"/>
    <property type="molecule type" value="Genomic_DNA"/>
</dbReference>
<dbReference type="PROSITE" id="PS50137">
    <property type="entry name" value="DS_RBD"/>
    <property type="match status" value="2"/>
</dbReference>
<keyword evidence="2" id="KW-0597">Phosphoprotein</keyword>
<evidence type="ECO:0000256" key="3">
    <source>
        <dbReference type="ARBA" id="ARBA00022679"/>
    </source>
</evidence>
<dbReference type="InterPro" id="IPR050339">
    <property type="entry name" value="CC_SR_Kinase"/>
</dbReference>
<keyword evidence="1" id="KW-0723">Serine/threonine-protein kinase</keyword>
<dbReference type="GO" id="GO:0003725">
    <property type="term" value="F:double-stranded RNA binding"/>
    <property type="evidence" value="ECO:0007669"/>
    <property type="project" value="InterPro"/>
</dbReference>
<dbReference type="Pfam" id="PF00035">
    <property type="entry name" value="dsrm"/>
    <property type="match status" value="2"/>
</dbReference>
<reference evidence="12 13" key="1">
    <citation type="submission" date="2013-11" db="EMBL/GenBank/DDBJ databases">
        <title>The Damaraland mole rat (Fukomys damarensis) genome and evolution of African mole rats.</title>
        <authorList>
            <person name="Gladyshev V.N."/>
            <person name="Fang X."/>
        </authorList>
    </citation>
    <scope>NUCLEOTIDE SEQUENCE [LARGE SCALE GENOMIC DNA]</scope>
    <source>
        <tissue evidence="12">Liver</tissue>
    </source>
</reference>
<evidence type="ECO:0000256" key="1">
    <source>
        <dbReference type="ARBA" id="ARBA00022527"/>
    </source>
</evidence>
<keyword evidence="6 9" id="KW-0067">ATP-binding</keyword>
<evidence type="ECO:0000256" key="6">
    <source>
        <dbReference type="ARBA" id="ARBA00022840"/>
    </source>
</evidence>
<evidence type="ECO:0000256" key="4">
    <source>
        <dbReference type="ARBA" id="ARBA00022741"/>
    </source>
</evidence>
<evidence type="ECO:0000259" key="11">
    <source>
        <dbReference type="PROSITE" id="PS50137"/>
    </source>
</evidence>
<keyword evidence="3" id="KW-0808">Transferase</keyword>
<evidence type="ECO:0000313" key="13">
    <source>
        <dbReference type="Proteomes" id="UP000028990"/>
    </source>
</evidence>
<dbReference type="GO" id="GO:0005524">
    <property type="term" value="F:ATP binding"/>
    <property type="evidence" value="ECO:0007669"/>
    <property type="project" value="UniProtKB-UniRule"/>
</dbReference>
<dbReference type="PANTHER" id="PTHR11042">
    <property type="entry name" value="EUKARYOTIC TRANSLATION INITIATION FACTOR 2-ALPHA KINASE EIF2-ALPHA KINASE -RELATED"/>
    <property type="match status" value="1"/>
</dbReference>
<evidence type="ECO:0000256" key="5">
    <source>
        <dbReference type="ARBA" id="ARBA00022777"/>
    </source>
</evidence>
<keyword evidence="8" id="KW-0694">RNA-binding</keyword>
<dbReference type="InterPro" id="IPR008271">
    <property type="entry name" value="Ser/Thr_kinase_AS"/>
</dbReference>
<sequence>MAGCRKTPTMSRGSFNPFEELWGNRAQGRNSRLFESTAFQLATYCLLPGAVTEPSCEDDCFGIRDKTTEILRHSGYCLTSSFSWKLVFLERDPEGEQDTGNVQQNVLAETRQEGKAHRKLRVSRGGGVRRENETESEAAAACGEVHGAARGRGSPAQGPGHGALRELREGRGTRFTFQVTIDGRTFPEGEGKSKQDAKNAAAKLAFDILKQEKKVGSSSSSMTKNIAEESAFGNYIGLVNRIAQKEKLSVNYEQCDLREQGLQRFCCKCKIGQKVYGCGTASTKQDAKQLAAKLAFHRISEEKLENGLRNKQKKTKVNLAPKFDHADVEGDKHTINECPEAIVMTRVICYIGLSMPEGGRGDGTILAESADLSYLGGESHISSTFHIRRCGFASNYEDRELIGDGGFGQVFKAKYKLDGKISVIKRVRCTDEKVLREVQALATLNHTNIVQYYYCWRGLDYDPECSISSNPRPRSCCLFISMEFCDKGTLENWIYQRDKNNSDKSLALEFFEQITTGVQYIHSKNIIHRDLKPLNIFLVDEKQVKIGDFGLATSLKNDEKRTRDKGTWRYMSPEQLASAEDYGKEVDIFALGLILGELIHICCTVQETMEFFNDLRKGIFYDVFDSKEKSLLQKLLSREPQRRPDTQEILKILAEWEDATEKKKRNTC</sequence>
<dbReference type="InterPro" id="IPR017441">
    <property type="entry name" value="Protein_kinase_ATP_BS"/>
</dbReference>
<dbReference type="SUPFAM" id="SSF56112">
    <property type="entry name" value="Protein kinase-like (PK-like)"/>
    <property type="match status" value="1"/>
</dbReference>
<accession>A0A091CQE5</accession>
<evidence type="ECO:0000256" key="8">
    <source>
        <dbReference type="PROSITE-ProRule" id="PRU00266"/>
    </source>
</evidence>
<dbReference type="PANTHER" id="PTHR11042:SF163">
    <property type="entry name" value="INTERFERON-INDUCED, DOUBLE-STRANDED RNA-ACTIVATED PROTEIN KINASE"/>
    <property type="match status" value="1"/>
</dbReference>
<evidence type="ECO:0000256" key="2">
    <source>
        <dbReference type="ARBA" id="ARBA00022553"/>
    </source>
</evidence>
<protein>
    <submittedName>
        <fullName evidence="12">Interferon-induced, double-stranded RNA-activated protein kinase</fullName>
    </submittedName>
</protein>
<dbReference type="Gene3D" id="1.10.510.10">
    <property type="entry name" value="Transferase(Phosphotransferase) domain 1"/>
    <property type="match status" value="1"/>
</dbReference>
<dbReference type="SMART" id="SM00220">
    <property type="entry name" value="S_TKc"/>
    <property type="match status" value="1"/>
</dbReference>
<keyword evidence="5 12" id="KW-0418">Kinase</keyword>
<feature type="binding site" evidence="9">
    <location>
        <position position="425"/>
    </location>
    <ligand>
        <name>ATP</name>
        <dbReference type="ChEBI" id="CHEBI:30616"/>
    </ligand>
</feature>
<name>A0A091CQE5_FUKDA</name>
<dbReference type="CDD" id="cd19904">
    <property type="entry name" value="DSRM_EIF2AK2_rpt2"/>
    <property type="match status" value="1"/>
</dbReference>
<evidence type="ECO:0000259" key="10">
    <source>
        <dbReference type="PROSITE" id="PS50011"/>
    </source>
</evidence>
<dbReference type="Proteomes" id="UP000028990">
    <property type="component" value="Unassembled WGS sequence"/>
</dbReference>
<keyword evidence="13" id="KW-1185">Reference proteome</keyword>
<evidence type="ECO:0000256" key="7">
    <source>
        <dbReference type="ARBA" id="ARBA00037982"/>
    </source>
</evidence>
<dbReference type="SMART" id="SM00358">
    <property type="entry name" value="DSRM"/>
    <property type="match status" value="2"/>
</dbReference>
<dbReference type="InterPro" id="IPR044453">
    <property type="entry name" value="EIF2AK2_DSRM_2"/>
</dbReference>
<dbReference type="FunFam" id="1.10.510.10:FF:000251">
    <property type="entry name" value="eukaryotic translation initiation factor 2-alpha kinase 3"/>
    <property type="match status" value="1"/>
</dbReference>
<dbReference type="GO" id="GO:0004694">
    <property type="term" value="F:eukaryotic translation initiation factor 2alpha kinase activity"/>
    <property type="evidence" value="ECO:0007669"/>
    <property type="project" value="TreeGrafter"/>
</dbReference>
<comment type="similarity">
    <text evidence="7">Belongs to the protein kinase superfamily. Ser/Thr protein kinase family. GCN2 subfamily.</text>
</comment>
<proteinExistence type="inferred from homology"/>
<dbReference type="Gene3D" id="3.30.200.20">
    <property type="entry name" value="Phosphorylase Kinase, domain 1"/>
    <property type="match status" value="1"/>
</dbReference>
<dbReference type="STRING" id="885580.ENSFDAP00000017502"/>
<evidence type="ECO:0000256" key="9">
    <source>
        <dbReference type="PROSITE-ProRule" id="PRU10141"/>
    </source>
</evidence>
<evidence type="ECO:0000313" key="12">
    <source>
        <dbReference type="EMBL" id="KFO20332.1"/>
    </source>
</evidence>
<dbReference type="SUPFAM" id="SSF54768">
    <property type="entry name" value="dsRNA-binding domain-like"/>
    <property type="match status" value="2"/>
</dbReference>
<dbReference type="InterPro" id="IPR014720">
    <property type="entry name" value="dsRBD_dom"/>
</dbReference>
<keyword evidence="4 9" id="KW-0547">Nucleotide-binding</keyword>
<dbReference type="PROSITE" id="PS50011">
    <property type="entry name" value="PROTEIN_KINASE_DOM"/>
    <property type="match status" value="1"/>
</dbReference>
<dbReference type="GO" id="GO:0005634">
    <property type="term" value="C:nucleus"/>
    <property type="evidence" value="ECO:0007669"/>
    <property type="project" value="TreeGrafter"/>
</dbReference>